<feature type="compositionally biased region" description="Low complexity" evidence="4">
    <location>
        <begin position="398"/>
        <end position="416"/>
    </location>
</feature>
<feature type="region of interest" description="Disordered" evidence="4">
    <location>
        <begin position="1"/>
        <end position="218"/>
    </location>
</feature>
<reference evidence="6 7" key="1">
    <citation type="submission" date="2024-02" db="EMBL/GenBank/DDBJ databases">
        <title>De novo assembly and annotation of 12 fungi associated with fruit tree decline syndrome in Ontario, Canada.</title>
        <authorList>
            <person name="Sulman M."/>
            <person name="Ellouze W."/>
            <person name="Ilyukhin E."/>
        </authorList>
    </citation>
    <scope>NUCLEOTIDE SEQUENCE [LARGE SCALE GENOMIC DNA]</scope>
    <source>
        <strain evidence="6 7">FDS-637</strain>
    </source>
</reference>
<dbReference type="Pfam" id="PF12464">
    <property type="entry name" value="Mac"/>
    <property type="match status" value="1"/>
</dbReference>
<dbReference type="PROSITE" id="PS50048">
    <property type="entry name" value="ZN2_CY6_FUNGAL_2"/>
    <property type="match status" value="1"/>
</dbReference>
<dbReference type="CDD" id="cd00067">
    <property type="entry name" value="GAL4"/>
    <property type="match status" value="1"/>
</dbReference>
<dbReference type="SUPFAM" id="SSF57701">
    <property type="entry name" value="Zn2/Cys6 DNA-binding domain"/>
    <property type="match status" value="1"/>
</dbReference>
<feature type="compositionally biased region" description="Basic and acidic residues" evidence="4">
    <location>
        <begin position="9"/>
        <end position="18"/>
    </location>
</feature>
<evidence type="ECO:0000256" key="3">
    <source>
        <dbReference type="ARBA" id="ARBA00023242"/>
    </source>
</evidence>
<evidence type="ECO:0000256" key="1">
    <source>
        <dbReference type="ARBA" id="ARBA00007274"/>
    </source>
</evidence>
<keyword evidence="3" id="KW-0539">Nucleus</keyword>
<sequence length="621" mass="68046">MPPALHNGVRLDERDRISDSAASGFTAVNGRSSPQTLKLSGNGSERRHSRPEVSPENDSVQDRRPLSQHPDTPDGPPTPRPPERDMRLSSPAKRKRSVYDEEEDARRLDMYSRRRGSNSPSSEEEEEEEEEDDDDLILVDENGEPEGRMRGDFTATPQRDVSMSDAGTDALQREPGAADTSKRGHRADGPQTGQSSSGYGSATETTRAGVQFQKNKRKRVFSNRTKTGCQTCRKRKKKCDEAKPSCNNCTRGGFVCAGYLLKAAWPKTGAQNNHIPLQSKHGYPEHPGIFPRPAVEAYPGPQPPQSLEEARTRTTISVTDAHHAGAGAGPSTWATAWPPPLPHRAMNGFPRPTPPSEALRALQSYQEPNSYQHRQGALPAAIPHPQHLSTPPQQTMPAQLAGLQQQQRQPSVIQSVPRPPSQTPLSEREKMLTGGIFTPFMPDLQSERERCRGALWRFNNAVSTGSSWDEQIELFRKVLRAPETENAVSLSNPEGMLGKDSWIEAPFRCDFGYNIRIGNGVLIESGCTISDARTVVIGHGCILGKNVSISTLDWDKSPRDRVGVKGTASAMDVVIEDNVLIEEGVMILPGVRIGKGSRVTPGSLVEREVSRSKGVHADEVS</sequence>
<dbReference type="Pfam" id="PF00132">
    <property type="entry name" value="Hexapep"/>
    <property type="match status" value="1"/>
</dbReference>
<dbReference type="Proteomes" id="UP001430584">
    <property type="component" value="Unassembled WGS sequence"/>
</dbReference>
<dbReference type="SMART" id="SM00066">
    <property type="entry name" value="GAL4"/>
    <property type="match status" value="1"/>
</dbReference>
<proteinExistence type="inferred from homology"/>
<dbReference type="SMART" id="SM01266">
    <property type="entry name" value="Mac"/>
    <property type="match status" value="1"/>
</dbReference>
<evidence type="ECO:0000313" key="6">
    <source>
        <dbReference type="EMBL" id="KAL0263465.1"/>
    </source>
</evidence>
<feature type="compositionally biased region" description="Polar residues" evidence="4">
    <location>
        <begin position="29"/>
        <end position="43"/>
    </location>
</feature>
<dbReference type="Gene3D" id="2.160.10.10">
    <property type="entry name" value="Hexapeptide repeat proteins"/>
    <property type="match status" value="1"/>
</dbReference>
<feature type="compositionally biased region" description="Acidic residues" evidence="4">
    <location>
        <begin position="122"/>
        <end position="144"/>
    </location>
</feature>
<dbReference type="PROSITE" id="PS00463">
    <property type="entry name" value="ZN2_CY6_FUNGAL_1"/>
    <property type="match status" value="1"/>
</dbReference>
<gene>
    <name evidence="6" type="ORF">SLS55_002445</name>
</gene>
<dbReference type="EMBL" id="JAJVCZ030000002">
    <property type="protein sequence ID" value="KAL0263465.1"/>
    <property type="molecule type" value="Genomic_DNA"/>
</dbReference>
<feature type="compositionally biased region" description="Basic and acidic residues" evidence="4">
    <location>
        <begin position="44"/>
        <end position="53"/>
    </location>
</feature>
<dbReference type="RefSeq" id="XP_066636494.1">
    <property type="nucleotide sequence ID" value="XM_066773927.1"/>
</dbReference>
<dbReference type="InterPro" id="IPR011004">
    <property type="entry name" value="Trimer_LpxA-like_sf"/>
</dbReference>
<dbReference type="Gene3D" id="4.10.240.10">
    <property type="entry name" value="Zn(2)-C6 fungal-type DNA-binding domain"/>
    <property type="match status" value="1"/>
</dbReference>
<feature type="compositionally biased region" description="Polar residues" evidence="4">
    <location>
        <begin position="387"/>
        <end position="397"/>
    </location>
</feature>
<feature type="domain" description="Zn(2)-C6 fungal-type" evidence="5">
    <location>
        <begin position="228"/>
        <end position="256"/>
    </location>
</feature>
<feature type="region of interest" description="Disordered" evidence="4">
    <location>
        <begin position="382"/>
        <end position="427"/>
    </location>
</feature>
<keyword evidence="2" id="KW-0808">Transferase</keyword>
<feature type="compositionally biased region" description="Polar residues" evidence="4">
    <location>
        <begin position="191"/>
        <end position="208"/>
    </location>
</feature>
<evidence type="ECO:0000313" key="7">
    <source>
        <dbReference type="Proteomes" id="UP001430584"/>
    </source>
</evidence>
<evidence type="ECO:0000256" key="4">
    <source>
        <dbReference type="SAM" id="MobiDB-lite"/>
    </source>
</evidence>
<dbReference type="PANTHER" id="PTHR23416">
    <property type="entry name" value="SIALIC ACID SYNTHASE-RELATED"/>
    <property type="match status" value="1"/>
</dbReference>
<protein>
    <recommendedName>
        <fullName evidence="5">Zn(2)-C6 fungal-type domain-containing protein</fullName>
    </recommendedName>
</protein>
<dbReference type="InterPro" id="IPR024688">
    <property type="entry name" value="Mac_dom"/>
</dbReference>
<keyword evidence="7" id="KW-1185">Reference proteome</keyword>
<organism evidence="6 7">
    <name type="scientific">Diplodia seriata</name>
    <dbReference type="NCBI Taxonomy" id="420778"/>
    <lineage>
        <taxon>Eukaryota</taxon>
        <taxon>Fungi</taxon>
        <taxon>Dikarya</taxon>
        <taxon>Ascomycota</taxon>
        <taxon>Pezizomycotina</taxon>
        <taxon>Dothideomycetes</taxon>
        <taxon>Dothideomycetes incertae sedis</taxon>
        <taxon>Botryosphaeriales</taxon>
        <taxon>Botryosphaeriaceae</taxon>
        <taxon>Diplodia</taxon>
    </lineage>
</organism>
<dbReference type="Pfam" id="PF00172">
    <property type="entry name" value="Zn_clus"/>
    <property type="match status" value="1"/>
</dbReference>
<dbReference type="GeneID" id="92006530"/>
<accession>A0ABR3CS71</accession>
<dbReference type="InterPro" id="IPR036864">
    <property type="entry name" value="Zn2-C6_fun-type_DNA-bd_sf"/>
</dbReference>
<evidence type="ECO:0000256" key="2">
    <source>
        <dbReference type="ARBA" id="ARBA00022679"/>
    </source>
</evidence>
<name>A0ABR3CS71_9PEZI</name>
<comment type="similarity">
    <text evidence="1">Belongs to the transferase hexapeptide repeat family.</text>
</comment>
<comment type="caution">
    <text evidence="6">The sequence shown here is derived from an EMBL/GenBank/DDBJ whole genome shotgun (WGS) entry which is preliminary data.</text>
</comment>
<dbReference type="InterPro" id="IPR001451">
    <property type="entry name" value="Hexapep"/>
</dbReference>
<dbReference type="PANTHER" id="PTHR23416:SF76">
    <property type="entry name" value="ZN(II)2CYS6 TRANSCRIPTION FACTOR (EUROFUNG)"/>
    <property type="match status" value="1"/>
</dbReference>
<dbReference type="InterPro" id="IPR001138">
    <property type="entry name" value="Zn2Cys6_DnaBD"/>
</dbReference>
<evidence type="ECO:0000259" key="5">
    <source>
        <dbReference type="PROSITE" id="PS50048"/>
    </source>
</evidence>
<dbReference type="InterPro" id="IPR051159">
    <property type="entry name" value="Hexapeptide_acetyltransf"/>
</dbReference>
<dbReference type="SUPFAM" id="SSF51161">
    <property type="entry name" value="Trimeric LpxA-like enzymes"/>
    <property type="match status" value="1"/>
</dbReference>